<comment type="subunit">
    <text evidence="8">In plastids the minimal PEP RNA polymerase catalytic core is composed of four subunits: alpha, beta, beta', and beta''. When a (nuclear-encoded) sigma factor is associated with the core the holoenzyme is formed, which can initiate transcription.</text>
</comment>
<gene>
    <name evidence="8 11" type="primary">rpoC1</name>
</gene>
<dbReference type="GO" id="GO:0000287">
    <property type="term" value="F:magnesium ion binding"/>
    <property type="evidence" value="ECO:0007669"/>
    <property type="project" value="UniProtKB-UniRule"/>
</dbReference>
<keyword evidence="3 8" id="KW-0240">DNA-directed RNA polymerase</keyword>
<dbReference type="InterPro" id="IPR044893">
    <property type="entry name" value="RNA_pol_Rpb1_clamp_domain"/>
</dbReference>
<dbReference type="InterPro" id="IPR034678">
    <property type="entry name" value="RNApol_RpoC1"/>
</dbReference>
<dbReference type="InterPro" id="IPR042102">
    <property type="entry name" value="RNA_pol_Rpb1_3_sf"/>
</dbReference>
<feature type="binding site" evidence="8">
    <location>
        <position position="90"/>
    </location>
    <ligand>
        <name>Zn(2+)</name>
        <dbReference type="ChEBI" id="CHEBI:29105"/>
    </ligand>
</feature>
<keyword evidence="8" id="KW-0460">Magnesium</keyword>
<evidence type="ECO:0000256" key="8">
    <source>
        <dbReference type="HAMAP-Rule" id="MF_01323"/>
    </source>
</evidence>
<keyword evidence="11" id="KW-0150">Chloroplast</keyword>
<dbReference type="Gene3D" id="1.10.40.90">
    <property type="match status" value="1"/>
</dbReference>
<dbReference type="EC" id="2.7.7.6" evidence="8"/>
<comment type="subcellular location">
    <subcellularLocation>
        <location evidence="8">Plastid</location>
        <location evidence="8">Chloroplast</location>
    </subcellularLocation>
</comment>
<dbReference type="InterPro" id="IPR000722">
    <property type="entry name" value="RNA_pol_asu"/>
</dbReference>
<feature type="binding site" evidence="8">
    <location>
        <position position="494"/>
    </location>
    <ligand>
        <name>Mg(2+)</name>
        <dbReference type="ChEBI" id="CHEBI:18420"/>
    </ligand>
</feature>
<evidence type="ECO:0000256" key="3">
    <source>
        <dbReference type="ARBA" id="ARBA00022478"/>
    </source>
</evidence>
<evidence type="ECO:0000256" key="2">
    <source>
        <dbReference type="ARBA" id="ARBA00007207"/>
    </source>
</evidence>
<dbReference type="Gene3D" id="4.10.860.120">
    <property type="entry name" value="RNA polymerase II, clamp domain"/>
    <property type="match status" value="1"/>
</dbReference>
<dbReference type="InterPro" id="IPR007080">
    <property type="entry name" value="RNA_pol_Rpb1_1"/>
</dbReference>
<dbReference type="Gene3D" id="2.40.40.20">
    <property type="match status" value="1"/>
</dbReference>
<comment type="similarity">
    <text evidence="2 8">Belongs to the RNA polymerase beta' chain family. RpoC1 subfamily.</text>
</comment>
<dbReference type="Pfam" id="PF04997">
    <property type="entry name" value="RNA_pol_Rpb1_1"/>
    <property type="match status" value="1"/>
</dbReference>
<comment type="cofactor">
    <cofactor evidence="8">
        <name>Zn(2+)</name>
        <dbReference type="ChEBI" id="CHEBI:29105"/>
    </cofactor>
    <text evidence="8">Binds 1 Zn(2+) ion per subunit.</text>
</comment>
<evidence type="ECO:0000256" key="6">
    <source>
        <dbReference type="ARBA" id="ARBA00023163"/>
    </source>
</evidence>
<dbReference type="Pfam" id="PF04983">
    <property type="entry name" value="RNA_pol_Rpb1_3"/>
    <property type="match status" value="1"/>
</dbReference>
<dbReference type="PANTHER" id="PTHR19376:SF54">
    <property type="entry name" value="DNA-DIRECTED RNA POLYMERASE SUBUNIT BETA"/>
    <property type="match status" value="1"/>
</dbReference>
<feature type="binding site" evidence="8">
    <location>
        <position position="492"/>
    </location>
    <ligand>
        <name>Mg(2+)</name>
        <dbReference type="ChEBI" id="CHEBI:18420"/>
    </ligand>
</feature>
<feature type="domain" description="RNA polymerase N-terminal" evidence="10">
    <location>
        <begin position="263"/>
        <end position="544"/>
    </location>
</feature>
<evidence type="ECO:0000256" key="9">
    <source>
        <dbReference type="RuleBase" id="RU004279"/>
    </source>
</evidence>
<keyword evidence="6 8" id="KW-0804">Transcription</keyword>
<dbReference type="GO" id="GO:0006351">
    <property type="term" value="P:DNA-templated transcription"/>
    <property type="evidence" value="ECO:0007669"/>
    <property type="project" value="UniProtKB-UniRule"/>
</dbReference>
<sequence length="676" mass="78137">MTYQNKYKYLRIELASPEQIRNWAKRTLPNGEIVGQVTKPYTLHYKTHKPEKDGLFCERIFGPIKSGVCSCGKYQGIANKKGNIKFCENCGVEFIESRIRRYRMGYIQLACPVTHIWYLKRLPSCIANLLAKPLKELESLVYCDLFIARPIINEKPTLLKLKGLFKYEDQSWRDVFPRFFSYTGFEIFQNREIATGGDAIKKQLTSLNLQNVINQAHSQWKDFAEQKSRGNLWEDRKIQRQKDLLIRRIKLAKHFFQTNIKPEWMVLSILPVLPPELRPMIELGEGELIMSDLNELYRRVIYRNNTLLDFLARSDSTPGGLIVCQKRLVQEAVDALIDNGIKGQPMRDSHNRPYKSFSDLIEGKEGRFRENLLGKRVDYSGRSVIIVGPYLPLHQCGLPREMAMELFQAFVIRNLIGQNLAPNLRVAKTMIQDEKPIIWKILEEIMEGHPILLNRAPTLHRLGIQAFQPILVNGRAIHLHPLVCGGFNADFDGDQMAVHVPLSLEAQAEARLLMLSRRNLLSPATGDPVSIPSQDMLLGLYILTLENLRGIYGNRYAPANNGKKQFIKIPYFSTYDDVLRAYNQQKINLHSILWLQCQIHFQIVTSIIHEEPVETQYKALGSFYQIYENFQIRRNKNREILIIFICTTTGRVIFNQQIDEAIQGTYETSLKRKRLA</sequence>
<dbReference type="GO" id="GO:0000428">
    <property type="term" value="C:DNA-directed RNA polymerase complex"/>
    <property type="evidence" value="ECO:0007669"/>
    <property type="project" value="UniProtKB-KW"/>
</dbReference>
<feature type="binding site" evidence="8">
    <location>
        <position position="490"/>
    </location>
    <ligand>
        <name>Mg(2+)</name>
        <dbReference type="ChEBI" id="CHEBI:18420"/>
    </ligand>
</feature>
<dbReference type="GO" id="GO:0009507">
    <property type="term" value="C:chloroplast"/>
    <property type="evidence" value="ECO:0007669"/>
    <property type="project" value="UniProtKB-SubCell"/>
</dbReference>
<proteinExistence type="inferred from homology"/>
<dbReference type="GO" id="GO:0003677">
    <property type="term" value="F:DNA binding"/>
    <property type="evidence" value="ECO:0007669"/>
    <property type="project" value="UniProtKB-UniRule"/>
</dbReference>
<dbReference type="HAMAP" id="MF_01323">
    <property type="entry name" value="RNApol_bact_RpoC1"/>
    <property type="match status" value="1"/>
</dbReference>
<dbReference type="InterPro" id="IPR007066">
    <property type="entry name" value="RNA_pol_Rpb1_3"/>
</dbReference>
<keyword evidence="4 8" id="KW-0808">Transferase</keyword>
<evidence type="ECO:0000256" key="5">
    <source>
        <dbReference type="ARBA" id="ARBA00022695"/>
    </source>
</evidence>
<evidence type="ECO:0000259" key="10">
    <source>
        <dbReference type="SMART" id="SM00663"/>
    </source>
</evidence>
<keyword evidence="5 8" id="KW-0548">Nucleotidyltransferase</keyword>
<dbReference type="AlphaFoldDB" id="A0A8F2XTZ7"/>
<dbReference type="PANTHER" id="PTHR19376">
    <property type="entry name" value="DNA-DIRECTED RNA POLYMERASE"/>
    <property type="match status" value="1"/>
</dbReference>
<feature type="binding site" evidence="8">
    <location>
        <position position="71"/>
    </location>
    <ligand>
        <name>Zn(2+)</name>
        <dbReference type="ChEBI" id="CHEBI:29105"/>
    </ligand>
</feature>
<dbReference type="InterPro" id="IPR045867">
    <property type="entry name" value="DNA-dir_RpoC_beta_prime"/>
</dbReference>
<comment type="function">
    <text evidence="1 8 9">DNA-dependent RNA polymerase catalyzes the transcription of DNA into RNA using the four ribonucleoside triphosphates as substrates.</text>
</comment>
<protein>
    <recommendedName>
        <fullName evidence="8">DNA-directed RNA polymerase subunit beta'</fullName>
        <ecNumber evidence="8">2.7.7.6</ecNumber>
    </recommendedName>
    <alternativeName>
        <fullName evidence="8">PEP</fullName>
    </alternativeName>
    <alternativeName>
        <fullName evidence="8">Plastid-encoded RNA polymerase subunit beta'</fullName>
        <shortName evidence="8">RNA polymerase subunit beta'</shortName>
    </alternativeName>
</protein>
<dbReference type="InterPro" id="IPR006592">
    <property type="entry name" value="RNA_pol_N"/>
</dbReference>
<comment type="cofactor">
    <cofactor evidence="8">
        <name>Mg(2+)</name>
        <dbReference type="ChEBI" id="CHEBI:18420"/>
    </cofactor>
    <text evidence="8">Binds 1 Mg(2+) ion per subunit.</text>
</comment>
<dbReference type="GO" id="GO:0008270">
    <property type="term" value="F:zinc ion binding"/>
    <property type="evidence" value="ECO:0007669"/>
    <property type="project" value="UniProtKB-UniRule"/>
</dbReference>
<dbReference type="Pfam" id="PF00623">
    <property type="entry name" value="RNA_pol_Rpb1_2"/>
    <property type="match status" value="2"/>
</dbReference>
<accession>A0A8F2XTZ7</accession>
<comment type="catalytic activity">
    <reaction evidence="7 8 9">
        <text>RNA(n) + a ribonucleoside 5'-triphosphate = RNA(n+1) + diphosphate</text>
        <dbReference type="Rhea" id="RHEA:21248"/>
        <dbReference type="Rhea" id="RHEA-COMP:14527"/>
        <dbReference type="Rhea" id="RHEA-COMP:17342"/>
        <dbReference type="ChEBI" id="CHEBI:33019"/>
        <dbReference type="ChEBI" id="CHEBI:61557"/>
        <dbReference type="ChEBI" id="CHEBI:140395"/>
        <dbReference type="EC" id="2.7.7.6"/>
    </reaction>
</comment>
<reference evidence="11" key="1">
    <citation type="journal article" date="2021" name="ACS Synth. Biol.">
        <title>Construction of DNA Tools for Hyperexpression in Marchantia Chloroplasts.</title>
        <authorList>
            <person name="Frangedakis E."/>
            <person name="Guzman-Chavez F."/>
            <person name="Rebmann M."/>
            <person name="Markel K."/>
            <person name="Yu Y."/>
            <person name="Perraki A."/>
            <person name="Tse S.W."/>
            <person name="Liu Y."/>
            <person name="Rever J."/>
            <person name="Sauret-Gueto S."/>
            <person name="Goffinet B."/>
            <person name="Schneider H."/>
            <person name="Haseloff J."/>
        </authorList>
    </citation>
    <scope>NUCLEOTIDE SEQUENCE</scope>
</reference>
<dbReference type="SUPFAM" id="SSF64484">
    <property type="entry name" value="beta and beta-prime subunits of DNA dependent RNA-polymerase"/>
    <property type="match status" value="1"/>
</dbReference>
<evidence type="ECO:0000256" key="7">
    <source>
        <dbReference type="ARBA" id="ARBA00048552"/>
    </source>
</evidence>
<organism evidence="11">
    <name type="scientific">Rhaphidolejeunea foliicola</name>
    <dbReference type="NCBI Taxonomy" id="2846791"/>
    <lineage>
        <taxon>Eukaryota</taxon>
        <taxon>Viridiplantae</taxon>
        <taxon>Streptophyta</taxon>
        <taxon>Embryophyta</taxon>
        <taxon>Marchantiophyta</taxon>
        <taxon>Jungermanniopsida</taxon>
        <taxon>Jungermanniidae</taxon>
        <taxon>Porellales</taxon>
        <taxon>Jubulineae</taxon>
        <taxon>Lejeuneaceae</taxon>
        <taxon>Lejeuneoideae</taxon>
        <taxon>Lejeuneeae</taxon>
        <taxon>Lejeuneinae</taxon>
        <taxon>Rhaphidolejeunea</taxon>
    </lineage>
</organism>
<dbReference type="SMART" id="SM00663">
    <property type="entry name" value="RPOLA_N"/>
    <property type="match status" value="1"/>
</dbReference>
<evidence type="ECO:0000313" key="11">
    <source>
        <dbReference type="EMBL" id="QWW92256.1"/>
    </source>
</evidence>
<feature type="binding site" evidence="8">
    <location>
        <position position="87"/>
    </location>
    <ligand>
        <name>Zn(2+)</name>
        <dbReference type="ChEBI" id="CHEBI:29105"/>
    </ligand>
</feature>
<keyword evidence="8" id="KW-0862">Zinc</keyword>
<keyword evidence="11" id="KW-0934">Plastid</keyword>
<dbReference type="GO" id="GO:0003899">
    <property type="term" value="F:DNA-directed RNA polymerase activity"/>
    <property type="evidence" value="ECO:0007669"/>
    <property type="project" value="UniProtKB-UniRule"/>
</dbReference>
<name>A0A8F2XTZ7_9MARC</name>
<dbReference type="EMBL" id="MW429498">
    <property type="protein sequence ID" value="QWW92256.1"/>
    <property type="molecule type" value="Genomic_DNA"/>
</dbReference>
<keyword evidence="8" id="KW-0479">Metal-binding</keyword>
<geneLocation type="chloroplast" evidence="11"/>
<evidence type="ECO:0000256" key="1">
    <source>
        <dbReference type="ARBA" id="ARBA00004026"/>
    </source>
</evidence>
<dbReference type="Gene3D" id="1.10.274.100">
    <property type="entry name" value="RNA polymerase Rpb1, domain 3"/>
    <property type="match status" value="1"/>
</dbReference>
<evidence type="ECO:0000256" key="4">
    <source>
        <dbReference type="ARBA" id="ARBA00022679"/>
    </source>
</evidence>
<feature type="binding site" evidence="8">
    <location>
        <position position="69"/>
    </location>
    <ligand>
        <name>Zn(2+)</name>
        <dbReference type="ChEBI" id="CHEBI:29105"/>
    </ligand>
</feature>